<reference evidence="1" key="1">
    <citation type="submission" date="2016-04" db="EMBL/GenBank/DDBJ databases">
        <authorList>
            <person name="Evans L.H."/>
            <person name="Alamgir A."/>
            <person name="Owens N."/>
            <person name="Weber N.D."/>
            <person name="Virtaneva K."/>
            <person name="Barbian K."/>
            <person name="Babar A."/>
            <person name="Rosenke K."/>
        </authorList>
    </citation>
    <scope>NUCLEOTIDE SEQUENCE</scope>
    <source>
        <strain evidence="1">Nono1</strain>
    </source>
</reference>
<protein>
    <submittedName>
        <fullName evidence="1">Uncharacterized protein</fullName>
    </submittedName>
</protein>
<dbReference type="EMBL" id="LT559121">
    <property type="protein sequence ID" value="SAP16355.1"/>
    <property type="molecule type" value="Genomic_DNA"/>
</dbReference>
<name>A0A1M4BKZ8_9ACTN</name>
<gene>
    <name evidence="1" type="ORF">BN4615_P11018</name>
</gene>
<organism evidence="1">
    <name type="scientific">Nonomuraea gerenzanensis</name>
    <dbReference type="NCBI Taxonomy" id="93944"/>
    <lineage>
        <taxon>Bacteria</taxon>
        <taxon>Bacillati</taxon>
        <taxon>Actinomycetota</taxon>
        <taxon>Actinomycetes</taxon>
        <taxon>Streptosporangiales</taxon>
        <taxon>Streptosporangiaceae</taxon>
        <taxon>Nonomuraea</taxon>
    </lineage>
</organism>
<accession>A0A1M4BKZ8</accession>
<evidence type="ECO:0000313" key="1">
    <source>
        <dbReference type="EMBL" id="SAP16355.1"/>
    </source>
</evidence>
<sequence length="117" mass="12438">MSTDNDRLVEIDGEPLELLPNLISAAPDASARAYSRAAALGWASRLTTDRHDPLAVLRNAQPVLEFLQAATSDADLQLRRMAGSLQSANDDEREPDDDGAGFALRVAVLYGAMTGAA</sequence>
<proteinExistence type="predicted"/>
<dbReference type="RefSeq" id="WP_173150656.1">
    <property type="nucleotide sequence ID" value="NZ_CP084059.1"/>
</dbReference>
<dbReference type="AlphaFoldDB" id="A0A1M4BKZ8"/>